<sequence>MRLRLLSLLCLLFTPGCGDDVPRSSLAACSFTDACASADEECYVSQVCGPPTQDGNLYCQEEKGDRQCHRRCENDDACGSGESCKPVELVKRTDVLTTTTLCFK</sequence>
<protein>
    <recommendedName>
        <fullName evidence="3">Lipoprotein</fullName>
    </recommendedName>
</protein>
<organism evidence="1 2">
    <name type="scientific">Myxococcus landrumensis</name>
    <dbReference type="NCBI Taxonomy" id="2813577"/>
    <lineage>
        <taxon>Bacteria</taxon>
        <taxon>Pseudomonadati</taxon>
        <taxon>Myxococcota</taxon>
        <taxon>Myxococcia</taxon>
        <taxon>Myxococcales</taxon>
        <taxon>Cystobacterineae</taxon>
        <taxon>Myxococcaceae</taxon>
        <taxon>Myxococcus</taxon>
    </lineage>
</organism>
<dbReference type="RefSeq" id="WP_206718710.1">
    <property type="nucleotide sequence ID" value="NZ_CP071091.1"/>
</dbReference>
<evidence type="ECO:0000313" key="2">
    <source>
        <dbReference type="Proteomes" id="UP000663090"/>
    </source>
</evidence>
<accession>A0ABX7NE62</accession>
<name>A0ABX7NE62_9BACT</name>
<dbReference type="EMBL" id="CP071091">
    <property type="protein sequence ID" value="QSQ17075.1"/>
    <property type="molecule type" value="Genomic_DNA"/>
</dbReference>
<dbReference type="Proteomes" id="UP000663090">
    <property type="component" value="Chromosome"/>
</dbReference>
<proteinExistence type="predicted"/>
<gene>
    <name evidence="1" type="ORF">JY572_13880</name>
</gene>
<evidence type="ECO:0008006" key="3">
    <source>
        <dbReference type="Google" id="ProtNLM"/>
    </source>
</evidence>
<keyword evidence="2" id="KW-1185">Reference proteome</keyword>
<reference evidence="1 2" key="1">
    <citation type="submission" date="2021-02" db="EMBL/GenBank/DDBJ databases">
        <title>De Novo genome assembly of isolated myxobacteria.</title>
        <authorList>
            <person name="Stevens D.C."/>
        </authorList>
    </citation>
    <scope>NUCLEOTIDE SEQUENCE [LARGE SCALE GENOMIC DNA]</scope>
    <source>
        <strain evidence="1 2">SCHIC003</strain>
    </source>
</reference>
<evidence type="ECO:0000313" key="1">
    <source>
        <dbReference type="EMBL" id="QSQ17075.1"/>
    </source>
</evidence>